<evidence type="ECO:0000259" key="13">
    <source>
        <dbReference type="Pfam" id="PF00288"/>
    </source>
</evidence>
<dbReference type="PANTHER" id="PTHR20861:SF1">
    <property type="entry name" value="HOMOSERINE KINASE"/>
    <property type="match status" value="1"/>
</dbReference>
<dbReference type="Gene3D" id="3.30.230.10">
    <property type="match status" value="1"/>
</dbReference>
<dbReference type="InterPro" id="IPR036554">
    <property type="entry name" value="GHMP_kinase_C_sf"/>
</dbReference>
<feature type="domain" description="GHMP kinase C-terminal" evidence="14">
    <location>
        <begin position="258"/>
        <end position="312"/>
    </location>
</feature>
<dbReference type="EMBL" id="JAEUBD010001468">
    <property type="protein sequence ID" value="KAH3661078.1"/>
    <property type="molecule type" value="Genomic_DNA"/>
</dbReference>
<dbReference type="FunFam" id="3.30.230.10:FF:000068">
    <property type="entry name" value="Homoserine kinase"/>
    <property type="match status" value="1"/>
</dbReference>
<evidence type="ECO:0000313" key="15">
    <source>
        <dbReference type="EMBL" id="KAH3661078.1"/>
    </source>
</evidence>
<evidence type="ECO:0000256" key="4">
    <source>
        <dbReference type="ARBA" id="ARBA00017858"/>
    </source>
</evidence>
<gene>
    <name evidence="15" type="ORF">OGATHE_005411</name>
</gene>
<accession>A0A9P8NWC6</accession>
<dbReference type="PRINTS" id="PR00958">
    <property type="entry name" value="HOMSERKINASE"/>
</dbReference>
<name>A0A9P8NWC6_9ASCO</name>
<feature type="domain" description="GHMP kinase N-terminal" evidence="13">
    <location>
        <begin position="67"/>
        <end position="151"/>
    </location>
</feature>
<dbReference type="InterPro" id="IPR020568">
    <property type="entry name" value="Ribosomal_Su5_D2-typ_SF"/>
</dbReference>
<proteinExistence type="inferred from homology"/>
<dbReference type="PANTHER" id="PTHR20861">
    <property type="entry name" value="HOMOSERINE/4-DIPHOSPHOCYTIDYL-2-C-METHYL-D-ERYTHRITOL KINASE"/>
    <property type="match status" value="1"/>
</dbReference>
<dbReference type="NCBIfam" id="TIGR00191">
    <property type="entry name" value="thrB"/>
    <property type="match status" value="1"/>
</dbReference>
<evidence type="ECO:0000256" key="2">
    <source>
        <dbReference type="ARBA" id="ARBA00007370"/>
    </source>
</evidence>
<keyword evidence="9" id="KW-0418">Kinase</keyword>
<dbReference type="GO" id="GO:0005524">
    <property type="term" value="F:ATP binding"/>
    <property type="evidence" value="ECO:0007669"/>
    <property type="project" value="UniProtKB-KW"/>
</dbReference>
<comment type="catalytic activity">
    <reaction evidence="11">
        <text>L-homoserine + ATP = O-phospho-L-homoserine + ADP + H(+)</text>
        <dbReference type="Rhea" id="RHEA:13985"/>
        <dbReference type="ChEBI" id="CHEBI:15378"/>
        <dbReference type="ChEBI" id="CHEBI:30616"/>
        <dbReference type="ChEBI" id="CHEBI:57476"/>
        <dbReference type="ChEBI" id="CHEBI:57590"/>
        <dbReference type="ChEBI" id="CHEBI:456216"/>
        <dbReference type="EC" id="2.7.1.39"/>
    </reaction>
    <physiologicalReaction direction="left-to-right" evidence="11">
        <dbReference type="Rhea" id="RHEA:13986"/>
    </physiologicalReaction>
</comment>
<dbReference type="AlphaFoldDB" id="A0A9P8NWC6"/>
<evidence type="ECO:0000256" key="10">
    <source>
        <dbReference type="ARBA" id="ARBA00022840"/>
    </source>
</evidence>
<dbReference type="Proteomes" id="UP000788993">
    <property type="component" value="Unassembled WGS sequence"/>
</dbReference>
<reference evidence="15" key="2">
    <citation type="submission" date="2021-01" db="EMBL/GenBank/DDBJ databases">
        <authorList>
            <person name="Schikora-Tamarit M.A."/>
        </authorList>
    </citation>
    <scope>NUCLEOTIDE SEQUENCE</scope>
    <source>
        <strain evidence="15">NCAIM Y.01608</strain>
    </source>
</reference>
<dbReference type="InterPro" id="IPR014721">
    <property type="entry name" value="Ribsml_uS5_D2-typ_fold_subgr"/>
</dbReference>
<evidence type="ECO:0000256" key="11">
    <source>
        <dbReference type="ARBA" id="ARBA00049913"/>
    </source>
</evidence>
<evidence type="ECO:0000256" key="9">
    <source>
        <dbReference type="ARBA" id="ARBA00022777"/>
    </source>
</evidence>
<evidence type="ECO:0000256" key="7">
    <source>
        <dbReference type="ARBA" id="ARBA00022697"/>
    </source>
</evidence>
<evidence type="ECO:0000256" key="8">
    <source>
        <dbReference type="ARBA" id="ARBA00022741"/>
    </source>
</evidence>
<dbReference type="InterPro" id="IPR006203">
    <property type="entry name" value="GHMP_knse_ATP-bd_CS"/>
</dbReference>
<keyword evidence="7" id="KW-0791">Threonine biosynthesis</keyword>
<evidence type="ECO:0000256" key="1">
    <source>
        <dbReference type="ARBA" id="ARBA00005015"/>
    </source>
</evidence>
<dbReference type="GO" id="GO:0009088">
    <property type="term" value="P:threonine biosynthetic process"/>
    <property type="evidence" value="ECO:0007669"/>
    <property type="project" value="UniProtKB-KW"/>
</dbReference>
<dbReference type="SUPFAM" id="SSF54211">
    <property type="entry name" value="Ribosomal protein S5 domain 2-like"/>
    <property type="match status" value="1"/>
</dbReference>
<protein>
    <recommendedName>
        <fullName evidence="4">Homoserine kinase</fullName>
        <ecNumber evidence="3">2.7.1.39</ecNumber>
    </recommendedName>
</protein>
<reference evidence="15" key="1">
    <citation type="journal article" date="2021" name="Open Biol.">
        <title>Shared evolutionary footprints suggest mitochondrial oxidative damage underlies multiple complex I losses in fungi.</title>
        <authorList>
            <person name="Schikora-Tamarit M.A."/>
            <person name="Marcet-Houben M."/>
            <person name="Nosek J."/>
            <person name="Gabaldon T."/>
        </authorList>
    </citation>
    <scope>NUCLEOTIDE SEQUENCE</scope>
    <source>
        <strain evidence="15">NCAIM Y.01608</strain>
    </source>
</reference>
<dbReference type="GO" id="GO:0004413">
    <property type="term" value="F:homoserine kinase activity"/>
    <property type="evidence" value="ECO:0007669"/>
    <property type="project" value="UniProtKB-EC"/>
</dbReference>
<dbReference type="PROSITE" id="PS00627">
    <property type="entry name" value="GHMP_KINASES_ATP"/>
    <property type="match status" value="1"/>
</dbReference>
<keyword evidence="16" id="KW-1185">Reference proteome</keyword>
<dbReference type="Gene3D" id="3.30.70.890">
    <property type="entry name" value="GHMP kinase, C-terminal domain"/>
    <property type="match status" value="1"/>
</dbReference>
<comment type="similarity">
    <text evidence="2">Belongs to the GHMP kinase family. Homoserine kinase subfamily.</text>
</comment>
<sequence>MAKTIIRVPASSANIGPGFDVLGIGLNLFLTLELEVDALLASTDKFNCSISYEGEGSENVPLASDRNLITKTALFVLRCNGIKQFPKTTKVHVINPIPLGRGLGSSGAAVVAGVMLANQVGKLGFSKQRCLDYCLMIERHPDNITAAMIGGFTGSYLRKLTEHEVALVHQPLDDMLAPHAPAIQAPLDIGTHVKYNWNPAIKCIAIIPQFEVPTSESRHVLPTEYSRPDVIFNLQRLAVLTTAVGAEKPDPQVIYNSMQDKLHQPYRKVLIPGLTEILSGFTPQSHAGLLGICLSGAGPTILCLATNNFERIAEDIIVRFKKEGVTCVWKLLEPAFEGATVENL</sequence>
<comment type="caution">
    <text evidence="15">The sequence shown here is derived from an EMBL/GenBank/DDBJ whole genome shotgun (WGS) entry which is preliminary data.</text>
</comment>
<comment type="pathway">
    <text evidence="1">Amino-acid biosynthesis; L-threonine biosynthesis; L-threonine from L-aspartate: step 4/5.</text>
</comment>
<dbReference type="InterPro" id="IPR006204">
    <property type="entry name" value="GHMP_kinase_N_dom"/>
</dbReference>
<dbReference type="SUPFAM" id="SSF55060">
    <property type="entry name" value="GHMP Kinase, C-terminal domain"/>
    <property type="match status" value="1"/>
</dbReference>
<evidence type="ECO:0000256" key="3">
    <source>
        <dbReference type="ARBA" id="ARBA00012078"/>
    </source>
</evidence>
<keyword evidence="10" id="KW-0067">ATP-binding</keyword>
<dbReference type="Pfam" id="PF00288">
    <property type="entry name" value="GHMP_kinases_N"/>
    <property type="match status" value="1"/>
</dbReference>
<evidence type="ECO:0000256" key="6">
    <source>
        <dbReference type="ARBA" id="ARBA00022679"/>
    </source>
</evidence>
<evidence type="ECO:0000256" key="5">
    <source>
        <dbReference type="ARBA" id="ARBA00022605"/>
    </source>
</evidence>
<dbReference type="HAMAP" id="MF_00384">
    <property type="entry name" value="Homoser_kinase"/>
    <property type="match status" value="1"/>
</dbReference>
<keyword evidence="5" id="KW-0028">Amino-acid biosynthesis</keyword>
<dbReference type="EC" id="2.7.1.39" evidence="3"/>
<dbReference type="InterPro" id="IPR013750">
    <property type="entry name" value="GHMP_kinase_C_dom"/>
</dbReference>
<keyword evidence="8" id="KW-0547">Nucleotide-binding</keyword>
<dbReference type="PIRSF" id="PIRSF000676">
    <property type="entry name" value="Homoser_kin"/>
    <property type="match status" value="1"/>
</dbReference>
<keyword evidence="6" id="KW-0808">Transferase</keyword>
<evidence type="ECO:0000256" key="12">
    <source>
        <dbReference type="ARBA" id="ARBA00054121"/>
    </source>
</evidence>
<evidence type="ECO:0000259" key="14">
    <source>
        <dbReference type="Pfam" id="PF08544"/>
    </source>
</evidence>
<dbReference type="Pfam" id="PF08544">
    <property type="entry name" value="GHMP_kinases_C"/>
    <property type="match status" value="1"/>
</dbReference>
<comment type="function">
    <text evidence="12">Commits homoserine to the threonine biosynthesis pathway by catalyzing its O-phosphorylation.</text>
</comment>
<organism evidence="15 16">
    <name type="scientific">Ogataea polymorpha</name>
    <dbReference type="NCBI Taxonomy" id="460523"/>
    <lineage>
        <taxon>Eukaryota</taxon>
        <taxon>Fungi</taxon>
        <taxon>Dikarya</taxon>
        <taxon>Ascomycota</taxon>
        <taxon>Saccharomycotina</taxon>
        <taxon>Pichiomycetes</taxon>
        <taxon>Pichiales</taxon>
        <taxon>Pichiaceae</taxon>
        <taxon>Ogataea</taxon>
    </lineage>
</organism>
<dbReference type="InterPro" id="IPR000870">
    <property type="entry name" value="Homoserine_kinase"/>
</dbReference>
<evidence type="ECO:0000313" key="16">
    <source>
        <dbReference type="Proteomes" id="UP000788993"/>
    </source>
</evidence>